<evidence type="ECO:0000256" key="1">
    <source>
        <dbReference type="SAM" id="SignalP"/>
    </source>
</evidence>
<proteinExistence type="predicted"/>
<reference evidence="2" key="1">
    <citation type="submission" date="2019-07" db="EMBL/GenBank/DDBJ databases">
        <authorList>
            <person name="De-Chao Zhang Q."/>
        </authorList>
    </citation>
    <scope>NUCLEOTIDE SEQUENCE</scope>
    <source>
        <strain evidence="2">TP-CH-4</strain>
    </source>
</reference>
<accession>A0A967EDI6</accession>
<protein>
    <submittedName>
        <fullName evidence="2">DUF4252 domain-containing protein</fullName>
    </submittedName>
</protein>
<keyword evidence="1" id="KW-0732">Signal</keyword>
<feature type="chain" id="PRO_5037996564" evidence="1">
    <location>
        <begin position="25"/>
        <end position="180"/>
    </location>
</feature>
<dbReference type="Proteomes" id="UP000707206">
    <property type="component" value="Unassembled WGS sequence"/>
</dbReference>
<dbReference type="Pfam" id="PF14060">
    <property type="entry name" value="DUF4252"/>
    <property type="match status" value="1"/>
</dbReference>
<comment type="caution">
    <text evidence="2">The sequence shown here is derived from an EMBL/GenBank/DDBJ whole genome shotgun (WGS) entry which is preliminary data.</text>
</comment>
<reference evidence="2" key="2">
    <citation type="submission" date="2020-03" db="EMBL/GenBank/DDBJ databases">
        <title>Flavobacteriaceae bacterium strain TP-CH-4, a member of the family Flavobacteriaceae isolated from a deep-sea seamount.</title>
        <authorList>
            <person name="Zhang D.-C."/>
        </authorList>
    </citation>
    <scope>NUCLEOTIDE SEQUENCE</scope>
    <source>
        <strain evidence="2">TP-CH-4</strain>
    </source>
</reference>
<dbReference type="RefSeq" id="WP_152573884.1">
    <property type="nucleotide sequence ID" value="NZ_VIKU02000002.1"/>
</dbReference>
<organism evidence="2 3">
    <name type="scientific">Pelagihabitans pacificus</name>
    <dbReference type="NCBI Taxonomy" id="2696054"/>
    <lineage>
        <taxon>Bacteria</taxon>
        <taxon>Pseudomonadati</taxon>
        <taxon>Bacteroidota</taxon>
        <taxon>Flavobacteriia</taxon>
        <taxon>Flavobacteriales</taxon>
        <taxon>Flavobacteriaceae</taxon>
        <taxon>Pelagihabitans</taxon>
    </lineage>
</organism>
<gene>
    <name evidence="2" type="ORF">FK220_008480</name>
</gene>
<dbReference type="EMBL" id="VIKU02000002">
    <property type="protein sequence ID" value="NHF59373.1"/>
    <property type="molecule type" value="Genomic_DNA"/>
</dbReference>
<feature type="signal peptide" evidence="1">
    <location>
        <begin position="1"/>
        <end position="24"/>
    </location>
</feature>
<evidence type="ECO:0000313" key="2">
    <source>
        <dbReference type="EMBL" id="NHF59373.1"/>
    </source>
</evidence>
<dbReference type="AlphaFoldDB" id="A0A967EDI6"/>
<sequence length="180" mass="20087">MKKIFVVFLIAIFPLAGFSQSVFDKYGEMDHVAAVTINKGLINLVSSVEVEGDQETEEFIELAKGLNGIKVFITEDKGVSADMRATVKKYLKSADLEELMRVKDKDVNVKFYVKNGKDDNHVTELLMFVSGIKNTDLDINGRKLETVLVTLTGDIDLRKIGSLTEKMNLPKELNKAEKGE</sequence>
<dbReference type="InterPro" id="IPR025348">
    <property type="entry name" value="DUF4252"/>
</dbReference>
<name>A0A967EDI6_9FLAO</name>
<evidence type="ECO:0000313" key="3">
    <source>
        <dbReference type="Proteomes" id="UP000707206"/>
    </source>
</evidence>
<keyword evidence="3" id="KW-1185">Reference proteome</keyword>